<dbReference type="RefSeq" id="WP_073049538.1">
    <property type="nucleotide sequence ID" value="NZ_FQZL01000014.1"/>
</dbReference>
<dbReference type="CDD" id="cd00075">
    <property type="entry name" value="HATPase"/>
    <property type="match status" value="1"/>
</dbReference>
<evidence type="ECO:0000256" key="3">
    <source>
        <dbReference type="ARBA" id="ARBA00022553"/>
    </source>
</evidence>
<dbReference type="EC" id="2.7.13.3" evidence="2"/>
<keyword evidence="9" id="KW-1185">Reference proteome</keyword>
<evidence type="ECO:0000256" key="6">
    <source>
        <dbReference type="SAM" id="Phobius"/>
    </source>
</evidence>
<evidence type="ECO:0000256" key="5">
    <source>
        <dbReference type="ARBA" id="ARBA00023012"/>
    </source>
</evidence>
<protein>
    <recommendedName>
        <fullName evidence="2">histidine kinase</fullName>
        <ecNumber evidence="2">2.7.13.3</ecNumber>
    </recommendedName>
</protein>
<dbReference type="OrthoDB" id="9780487at2"/>
<dbReference type="PANTHER" id="PTHR43547">
    <property type="entry name" value="TWO-COMPONENT HISTIDINE KINASE"/>
    <property type="match status" value="1"/>
</dbReference>
<keyword evidence="6" id="KW-0472">Membrane</keyword>
<keyword evidence="6" id="KW-0812">Transmembrane</keyword>
<feature type="transmembrane region" description="Helical" evidence="6">
    <location>
        <begin position="7"/>
        <end position="26"/>
    </location>
</feature>
<dbReference type="AlphaFoldDB" id="A0A1M6HTN3"/>
<feature type="transmembrane region" description="Helical" evidence="6">
    <location>
        <begin position="87"/>
        <end position="106"/>
    </location>
</feature>
<dbReference type="InterPro" id="IPR036890">
    <property type="entry name" value="HATPase_C_sf"/>
</dbReference>
<dbReference type="InterPro" id="IPR003594">
    <property type="entry name" value="HATPase_dom"/>
</dbReference>
<proteinExistence type="predicted"/>
<feature type="domain" description="Histidine kinase" evidence="7">
    <location>
        <begin position="309"/>
        <end position="417"/>
    </location>
</feature>
<dbReference type="GO" id="GO:0000155">
    <property type="term" value="F:phosphorelay sensor kinase activity"/>
    <property type="evidence" value="ECO:0007669"/>
    <property type="project" value="TreeGrafter"/>
</dbReference>
<feature type="transmembrane region" description="Helical" evidence="6">
    <location>
        <begin position="151"/>
        <end position="175"/>
    </location>
</feature>
<dbReference type="Pfam" id="PF02518">
    <property type="entry name" value="HATPase_c"/>
    <property type="match status" value="1"/>
</dbReference>
<dbReference type="InterPro" id="IPR005467">
    <property type="entry name" value="His_kinase_dom"/>
</dbReference>
<organism evidence="8 9">
    <name type="scientific">Dethiosulfatibacter aminovorans DSM 17477</name>
    <dbReference type="NCBI Taxonomy" id="1121476"/>
    <lineage>
        <taxon>Bacteria</taxon>
        <taxon>Bacillati</taxon>
        <taxon>Bacillota</taxon>
        <taxon>Tissierellia</taxon>
        <taxon>Dethiosulfatibacter</taxon>
    </lineage>
</organism>
<accession>A0A1M6HTN3</accession>
<sequence length="429" mass="49615">MRCDKKKIENILAICVVSIFLGQIYISPLNSAIRFSFSVVALSLMLVFLRNVPVMLSAVAVACTIFVFRCFVGKINSPDVSLVRIMVTYYGAVVFYLVYGAMFKVLDIRERIKIPFKNFVYLFFAEVTANIIELTATSWRIESTFEDNLKVIIIAGRIRTTFAVGLYYFINYYFLRYEKEQRENKFREMVFLVSSLKTELFFLKKSTKDIEEAMNKSFRIYQNAKEPSLKEDALSVSKDIHEIKKDYMRVMTGIERTLEEKSVFDYMTIDHLFRIIEDNTRKVISSKGKKINMFFKYEENFRTLEHYSLISILNNLIINAIDAIDNEGDIRVLQYSEDDNLCFTIEDTGGGIEEEDMKLIFEPGYSTKLDMETGEFSSGIGLTHVKQIVEKYFEGEMTVESQKGSGTVFKLVMGRDKIIFNPEGDDNGY</sequence>
<dbReference type="PROSITE" id="PS50109">
    <property type="entry name" value="HIS_KIN"/>
    <property type="match status" value="1"/>
</dbReference>
<keyword evidence="4 8" id="KW-0808">Transferase</keyword>
<dbReference type="SMART" id="SM00387">
    <property type="entry name" value="HATPase_c"/>
    <property type="match status" value="1"/>
</dbReference>
<keyword evidence="6" id="KW-1133">Transmembrane helix</keyword>
<evidence type="ECO:0000313" key="8">
    <source>
        <dbReference type="EMBL" id="SHJ25582.1"/>
    </source>
</evidence>
<dbReference type="PANTHER" id="PTHR43547:SF10">
    <property type="entry name" value="SENSOR HISTIDINE KINASE DCUS"/>
    <property type="match status" value="1"/>
</dbReference>
<reference evidence="8 9" key="1">
    <citation type="submission" date="2016-11" db="EMBL/GenBank/DDBJ databases">
        <authorList>
            <person name="Jaros S."/>
            <person name="Januszkiewicz K."/>
            <person name="Wedrychowicz H."/>
        </authorList>
    </citation>
    <scope>NUCLEOTIDE SEQUENCE [LARGE SCALE GENOMIC DNA]</scope>
    <source>
        <strain evidence="8 9">DSM 17477</strain>
    </source>
</reference>
<keyword evidence="5" id="KW-0902">Two-component regulatory system</keyword>
<name>A0A1M6HTN3_9FIRM</name>
<dbReference type="Gene3D" id="3.30.565.10">
    <property type="entry name" value="Histidine kinase-like ATPase, C-terminal domain"/>
    <property type="match status" value="1"/>
</dbReference>
<evidence type="ECO:0000256" key="4">
    <source>
        <dbReference type="ARBA" id="ARBA00022777"/>
    </source>
</evidence>
<comment type="catalytic activity">
    <reaction evidence="1">
        <text>ATP + protein L-histidine = ADP + protein N-phospho-L-histidine.</text>
        <dbReference type="EC" id="2.7.13.3"/>
    </reaction>
</comment>
<dbReference type="STRING" id="1121476.SAMN02745751_02105"/>
<gene>
    <name evidence="8" type="ORF">SAMN02745751_02105</name>
</gene>
<dbReference type="EMBL" id="FQZL01000014">
    <property type="protein sequence ID" value="SHJ25582.1"/>
    <property type="molecule type" value="Genomic_DNA"/>
</dbReference>
<evidence type="ECO:0000256" key="1">
    <source>
        <dbReference type="ARBA" id="ARBA00000085"/>
    </source>
</evidence>
<keyword evidence="4 8" id="KW-0418">Kinase</keyword>
<evidence type="ECO:0000256" key="2">
    <source>
        <dbReference type="ARBA" id="ARBA00012438"/>
    </source>
</evidence>
<dbReference type="InterPro" id="IPR004358">
    <property type="entry name" value="Sig_transdc_His_kin-like_C"/>
</dbReference>
<evidence type="ECO:0000259" key="7">
    <source>
        <dbReference type="PROSITE" id="PS50109"/>
    </source>
</evidence>
<keyword evidence="3" id="KW-0597">Phosphoprotein</keyword>
<dbReference type="PRINTS" id="PR00344">
    <property type="entry name" value="BCTRLSENSOR"/>
</dbReference>
<dbReference type="SUPFAM" id="SSF55874">
    <property type="entry name" value="ATPase domain of HSP90 chaperone/DNA topoisomerase II/histidine kinase"/>
    <property type="match status" value="1"/>
</dbReference>
<feature type="transmembrane region" description="Helical" evidence="6">
    <location>
        <begin position="56"/>
        <end position="75"/>
    </location>
</feature>
<dbReference type="Proteomes" id="UP000184052">
    <property type="component" value="Unassembled WGS sequence"/>
</dbReference>
<evidence type="ECO:0000313" key="9">
    <source>
        <dbReference type="Proteomes" id="UP000184052"/>
    </source>
</evidence>